<dbReference type="EMBL" id="GECZ01027072">
    <property type="protein sequence ID" value="JAS42697.1"/>
    <property type="molecule type" value="Transcribed_RNA"/>
</dbReference>
<dbReference type="PANTHER" id="PTHR47771">
    <property type="entry name" value="LD27203P-RELATED"/>
    <property type="match status" value="1"/>
</dbReference>
<feature type="signal peptide" evidence="2">
    <location>
        <begin position="1"/>
        <end position="29"/>
    </location>
</feature>
<keyword evidence="2" id="KW-0732">Signal</keyword>
<gene>
    <name evidence="3" type="ORF">g.13114</name>
</gene>
<proteinExistence type="predicted"/>
<evidence type="ECO:0000256" key="1">
    <source>
        <dbReference type="SAM" id="MobiDB-lite"/>
    </source>
</evidence>
<feature type="chain" id="PRO_5008582437" description="DUF4794 domain-containing protein" evidence="2">
    <location>
        <begin position="30"/>
        <end position="399"/>
    </location>
</feature>
<sequence>ASQLTCYTMQVVKVVVVTLAVVALSSAEAAKKSTKQTEKIPKKVTKSLGNEGTKPHKRGLYPDPNLGSTYALAGAAPVEVYHDSPAEHLSVSHDLGLYGGVYANQLDLHSPAVLATYAPRYGFGSASHGSYSSYGHGYLGGFPGGLRGLEALLGGVRIEEGTIRIRTVTTHVPVPYPHPVPVEVIKKVPVPVPHAVPVEVPRAVPVEVPQPYPVEVRKPYPVVVPKPVPQLVPHPVHVKVPKPYPVEVPTPYTVEVHKPVPVPVPHHVEIPQPIVYHKPQQSYSDASIYKSYASAYSVLPSYSATKNCDDDYKYFKSDSIAQDHSFIKDALSVSVPKFISGDYGHHSTIAPAVETYNPVYQHVHSPATSYPSYGKSVATSFVGVTAHGAPTYKREVHHY</sequence>
<feature type="compositionally biased region" description="Basic and acidic residues" evidence="1">
    <location>
        <begin position="32"/>
        <end position="41"/>
    </location>
</feature>
<reference evidence="3" key="1">
    <citation type="submission" date="2015-11" db="EMBL/GenBank/DDBJ databases">
        <title>De novo transcriptome assembly of four potential Pierce s Disease insect vectors from Arizona vineyards.</title>
        <authorList>
            <person name="Tassone E.E."/>
        </authorList>
    </citation>
    <scope>NUCLEOTIDE SEQUENCE</scope>
</reference>
<dbReference type="AlphaFoldDB" id="A0A1B6EXP7"/>
<evidence type="ECO:0000256" key="2">
    <source>
        <dbReference type="SAM" id="SignalP"/>
    </source>
</evidence>
<evidence type="ECO:0008006" key="4">
    <source>
        <dbReference type="Google" id="ProtNLM"/>
    </source>
</evidence>
<dbReference type="PANTHER" id="PTHR47771:SF3">
    <property type="entry name" value="LD27203P"/>
    <property type="match status" value="1"/>
</dbReference>
<organism evidence="3">
    <name type="scientific">Cuerna arida</name>
    <dbReference type="NCBI Taxonomy" id="1464854"/>
    <lineage>
        <taxon>Eukaryota</taxon>
        <taxon>Metazoa</taxon>
        <taxon>Ecdysozoa</taxon>
        <taxon>Arthropoda</taxon>
        <taxon>Hexapoda</taxon>
        <taxon>Insecta</taxon>
        <taxon>Pterygota</taxon>
        <taxon>Neoptera</taxon>
        <taxon>Paraneoptera</taxon>
        <taxon>Hemiptera</taxon>
        <taxon>Auchenorrhyncha</taxon>
        <taxon>Membracoidea</taxon>
        <taxon>Cicadellidae</taxon>
        <taxon>Cicadellinae</taxon>
        <taxon>Proconiini</taxon>
        <taxon>Cuerna</taxon>
    </lineage>
</organism>
<accession>A0A1B6EXP7</accession>
<name>A0A1B6EXP7_9HEMI</name>
<feature type="region of interest" description="Disordered" evidence="1">
    <location>
        <begin position="32"/>
        <end position="63"/>
    </location>
</feature>
<protein>
    <recommendedName>
        <fullName evidence="4">DUF4794 domain-containing protein</fullName>
    </recommendedName>
</protein>
<evidence type="ECO:0000313" key="3">
    <source>
        <dbReference type="EMBL" id="JAS42697.1"/>
    </source>
</evidence>
<feature type="non-terminal residue" evidence="3">
    <location>
        <position position="1"/>
    </location>
</feature>